<protein>
    <submittedName>
        <fullName evidence="1">Uncharacterized protein</fullName>
    </submittedName>
</protein>
<accession>A0A968GD57</accession>
<dbReference type="AlphaFoldDB" id="A0A968GD57"/>
<proteinExistence type="predicted"/>
<dbReference type="EMBL" id="JAATLK010000002">
    <property type="protein sequence ID" value="NIZ47609.1"/>
    <property type="molecule type" value="Genomic_DNA"/>
</dbReference>
<gene>
    <name evidence="1" type="ORF">HCT46_06765</name>
</gene>
<sequence>MAFIDFDDHCLDNGDLWLIKSQKHKISNILQYAFSESPRLWIDLDLLLQSGSRPSICLQIIFDHLRDFACKLDDVHINYQEQQGHLFIDIKEHPLP</sequence>
<dbReference type="Proteomes" id="UP000752013">
    <property type="component" value="Unassembled WGS sequence"/>
</dbReference>
<dbReference type="RefSeq" id="WP_167704212.1">
    <property type="nucleotide sequence ID" value="NZ_CP118169.1"/>
</dbReference>
<evidence type="ECO:0000313" key="2">
    <source>
        <dbReference type="Proteomes" id="UP000752013"/>
    </source>
</evidence>
<keyword evidence="2" id="KW-1185">Reference proteome</keyword>
<evidence type="ECO:0000313" key="1">
    <source>
        <dbReference type="EMBL" id="NIZ47609.1"/>
    </source>
</evidence>
<organism evidence="1 2">
    <name type="scientific">Entomospira nematocerorum</name>
    <dbReference type="NCBI Taxonomy" id="2719987"/>
    <lineage>
        <taxon>Bacteria</taxon>
        <taxon>Pseudomonadati</taxon>
        <taxon>Spirochaetota</taxon>
        <taxon>Spirochaetia</taxon>
        <taxon>Spirochaetales</taxon>
        <taxon>Spirochaetaceae</taxon>
        <taxon>Entomospira</taxon>
    </lineage>
</organism>
<reference evidence="1" key="1">
    <citation type="submission" date="2020-03" db="EMBL/GenBank/DDBJ databases">
        <title>Spirochaetal bacteria isolated from arthropods constitute a novel genus Entomospira genus novum within the order Spirochaetales.</title>
        <authorList>
            <person name="Grana-Miraglia L."/>
            <person name="Sikutova S."/>
            <person name="Fingerle V."/>
            <person name="Sing A."/>
            <person name="Castillo-Ramirez S."/>
            <person name="Margos G."/>
            <person name="Rudolf I."/>
        </authorList>
    </citation>
    <scope>NUCLEOTIDE SEQUENCE</scope>
    <source>
        <strain evidence="1">BR208</strain>
    </source>
</reference>
<comment type="caution">
    <text evidence="1">The sequence shown here is derived from an EMBL/GenBank/DDBJ whole genome shotgun (WGS) entry which is preliminary data.</text>
</comment>
<name>A0A968GD57_9SPIO</name>